<dbReference type="Gene3D" id="3.40.50.1820">
    <property type="entry name" value="alpha/beta hydrolase"/>
    <property type="match status" value="1"/>
</dbReference>
<dbReference type="EMBL" id="WIUZ02000003">
    <property type="protein sequence ID" value="KAF9789682.1"/>
    <property type="molecule type" value="Genomic_DNA"/>
</dbReference>
<evidence type="ECO:0000259" key="4">
    <source>
        <dbReference type="Pfam" id="PF00135"/>
    </source>
</evidence>
<dbReference type="Pfam" id="PF00135">
    <property type="entry name" value="COesterase"/>
    <property type="match status" value="1"/>
</dbReference>
<dbReference type="AlphaFoldDB" id="A0A9P6HL12"/>
<dbReference type="Proteomes" id="UP000736335">
    <property type="component" value="Unassembled WGS sequence"/>
</dbReference>
<sequence>MLFNALVLLGAFLQVGVHAAAVANKRDGSPVVSLSYATFQGNSTGGVESFLGVPYAQPPVGNLRFRRPQPPLPSPGITLATKYGNACSQQNYTLPYIPNLNYSALATFVSKANASEDCLYANVFRPAGVTAKSKLPVVVWFFGGAFTIGDGSSYDGSTVIQRSVQLGEPVIYVNFNYRVNAFGWLAGKEALAGGAANLGLYDQSFLLDWVKTYVSQFGGDPNKVTAWGQSSGAISITAQLVTNPVNPPFKAAIMHSSYSSMMYKTDSQKYQAIYDHLVQYTGCSSASDTLECLRAAPYATLKDAINTTPSFLSPNGLDITWGVSIDGQLVQKSFKQYINEGCYARVPILGGQVDDEGTLFSLYSQSIITDANVKTFMGAHVFLGASETQVDSVADKYSQDPAAGSPFGTGNLSALTPEFKRVAAIQGDNTFQSGRRAAFSKWAATQNVWSFLWKRRKDLLYIGSVHGGELPEMYGVTGDYLGTDAILNFINHQDPNYPKGSTAPSLLSSVTWPKYTLDSKKMLLFSDNATEEYTTIPDTYRADAISAIIDVQTALGV</sequence>
<dbReference type="PANTHER" id="PTHR43918">
    <property type="entry name" value="ACETYLCHOLINESTERASE"/>
    <property type="match status" value="1"/>
</dbReference>
<dbReference type="InterPro" id="IPR050654">
    <property type="entry name" value="AChE-related_enzymes"/>
</dbReference>
<feature type="domain" description="Carboxylesterase type B" evidence="4">
    <location>
        <begin position="29"/>
        <end position="530"/>
    </location>
</feature>
<feature type="signal peptide" evidence="3">
    <location>
        <begin position="1"/>
        <end position="19"/>
    </location>
</feature>
<keyword evidence="3" id="KW-0732">Signal</keyword>
<evidence type="ECO:0000313" key="5">
    <source>
        <dbReference type="EMBL" id="KAF9789682.1"/>
    </source>
</evidence>
<organism evidence="5 6">
    <name type="scientific">Thelephora terrestris</name>
    <dbReference type="NCBI Taxonomy" id="56493"/>
    <lineage>
        <taxon>Eukaryota</taxon>
        <taxon>Fungi</taxon>
        <taxon>Dikarya</taxon>
        <taxon>Basidiomycota</taxon>
        <taxon>Agaricomycotina</taxon>
        <taxon>Agaricomycetes</taxon>
        <taxon>Thelephorales</taxon>
        <taxon>Thelephoraceae</taxon>
        <taxon>Thelephora</taxon>
    </lineage>
</organism>
<evidence type="ECO:0000313" key="6">
    <source>
        <dbReference type="Proteomes" id="UP000736335"/>
    </source>
</evidence>
<keyword evidence="6" id="KW-1185">Reference proteome</keyword>
<proteinExistence type="inferred from homology"/>
<keyword evidence="2" id="KW-0378">Hydrolase</keyword>
<dbReference type="InterPro" id="IPR029058">
    <property type="entry name" value="AB_hydrolase_fold"/>
</dbReference>
<comment type="caution">
    <text evidence="5">The sequence shown here is derived from an EMBL/GenBank/DDBJ whole genome shotgun (WGS) entry which is preliminary data.</text>
</comment>
<gene>
    <name evidence="5" type="ORF">BJ322DRAFT_552062</name>
</gene>
<dbReference type="GO" id="GO:0052689">
    <property type="term" value="F:carboxylic ester hydrolase activity"/>
    <property type="evidence" value="ECO:0007669"/>
    <property type="project" value="TreeGrafter"/>
</dbReference>
<accession>A0A9P6HL12</accession>
<dbReference type="SUPFAM" id="SSF53474">
    <property type="entry name" value="alpha/beta-Hydrolases"/>
    <property type="match status" value="1"/>
</dbReference>
<feature type="chain" id="PRO_5040313971" evidence="3">
    <location>
        <begin position="20"/>
        <end position="557"/>
    </location>
</feature>
<reference evidence="5" key="1">
    <citation type="journal article" date="2020" name="Nat. Commun.">
        <title>Large-scale genome sequencing of mycorrhizal fungi provides insights into the early evolution of symbiotic traits.</title>
        <authorList>
            <person name="Miyauchi S."/>
            <person name="Kiss E."/>
            <person name="Kuo A."/>
            <person name="Drula E."/>
            <person name="Kohler A."/>
            <person name="Sanchez-Garcia M."/>
            <person name="Morin E."/>
            <person name="Andreopoulos B."/>
            <person name="Barry K.W."/>
            <person name="Bonito G."/>
            <person name="Buee M."/>
            <person name="Carver A."/>
            <person name="Chen C."/>
            <person name="Cichocki N."/>
            <person name="Clum A."/>
            <person name="Culley D."/>
            <person name="Crous P.W."/>
            <person name="Fauchery L."/>
            <person name="Girlanda M."/>
            <person name="Hayes R.D."/>
            <person name="Keri Z."/>
            <person name="LaButti K."/>
            <person name="Lipzen A."/>
            <person name="Lombard V."/>
            <person name="Magnuson J."/>
            <person name="Maillard F."/>
            <person name="Murat C."/>
            <person name="Nolan M."/>
            <person name="Ohm R.A."/>
            <person name="Pangilinan J."/>
            <person name="Pereira M.F."/>
            <person name="Perotto S."/>
            <person name="Peter M."/>
            <person name="Pfister S."/>
            <person name="Riley R."/>
            <person name="Sitrit Y."/>
            <person name="Stielow J.B."/>
            <person name="Szollosi G."/>
            <person name="Zifcakova L."/>
            <person name="Stursova M."/>
            <person name="Spatafora J.W."/>
            <person name="Tedersoo L."/>
            <person name="Vaario L.M."/>
            <person name="Yamada A."/>
            <person name="Yan M."/>
            <person name="Wang P."/>
            <person name="Xu J."/>
            <person name="Bruns T."/>
            <person name="Baldrian P."/>
            <person name="Vilgalys R."/>
            <person name="Dunand C."/>
            <person name="Henrissat B."/>
            <person name="Grigoriev I.V."/>
            <person name="Hibbett D."/>
            <person name="Nagy L.G."/>
            <person name="Martin F.M."/>
        </authorList>
    </citation>
    <scope>NUCLEOTIDE SEQUENCE</scope>
    <source>
        <strain evidence="5">UH-Tt-Lm1</strain>
    </source>
</reference>
<name>A0A9P6HL12_9AGAM</name>
<evidence type="ECO:0000256" key="1">
    <source>
        <dbReference type="ARBA" id="ARBA00005964"/>
    </source>
</evidence>
<protein>
    <submittedName>
        <fullName evidence="5">Sterol esterase</fullName>
    </submittedName>
</protein>
<dbReference type="PANTHER" id="PTHR43918:SF4">
    <property type="entry name" value="CARBOXYLIC ESTER HYDROLASE"/>
    <property type="match status" value="1"/>
</dbReference>
<reference evidence="5" key="2">
    <citation type="submission" date="2020-11" db="EMBL/GenBank/DDBJ databases">
        <authorList>
            <consortium name="DOE Joint Genome Institute"/>
            <person name="Kuo A."/>
            <person name="Miyauchi S."/>
            <person name="Kiss E."/>
            <person name="Drula E."/>
            <person name="Kohler A."/>
            <person name="Sanchez-Garcia M."/>
            <person name="Andreopoulos B."/>
            <person name="Barry K.W."/>
            <person name="Bonito G."/>
            <person name="Buee M."/>
            <person name="Carver A."/>
            <person name="Chen C."/>
            <person name="Cichocki N."/>
            <person name="Clum A."/>
            <person name="Culley D."/>
            <person name="Crous P.W."/>
            <person name="Fauchery L."/>
            <person name="Girlanda M."/>
            <person name="Hayes R."/>
            <person name="Keri Z."/>
            <person name="Labutti K."/>
            <person name="Lipzen A."/>
            <person name="Lombard V."/>
            <person name="Magnuson J."/>
            <person name="Maillard F."/>
            <person name="Morin E."/>
            <person name="Murat C."/>
            <person name="Nolan M."/>
            <person name="Ohm R."/>
            <person name="Pangilinan J."/>
            <person name="Pereira M."/>
            <person name="Perotto S."/>
            <person name="Peter M."/>
            <person name="Riley R."/>
            <person name="Sitrit Y."/>
            <person name="Stielow B."/>
            <person name="Szollosi G."/>
            <person name="Zifcakova L."/>
            <person name="Stursova M."/>
            <person name="Spatafora J.W."/>
            <person name="Tedersoo L."/>
            <person name="Vaario L.-M."/>
            <person name="Yamada A."/>
            <person name="Yan M."/>
            <person name="Wang P."/>
            <person name="Xu J."/>
            <person name="Bruns T."/>
            <person name="Baldrian P."/>
            <person name="Vilgalys R."/>
            <person name="Henrissat B."/>
            <person name="Grigoriev I.V."/>
            <person name="Hibbett D."/>
            <person name="Nagy L.G."/>
            <person name="Martin F.M."/>
        </authorList>
    </citation>
    <scope>NUCLEOTIDE SEQUENCE</scope>
    <source>
        <strain evidence="5">UH-Tt-Lm1</strain>
    </source>
</reference>
<dbReference type="InterPro" id="IPR002018">
    <property type="entry name" value="CarbesteraseB"/>
</dbReference>
<evidence type="ECO:0000256" key="2">
    <source>
        <dbReference type="ARBA" id="ARBA00022801"/>
    </source>
</evidence>
<comment type="similarity">
    <text evidence="1">Belongs to the type-B carboxylesterase/lipase family.</text>
</comment>
<dbReference type="OrthoDB" id="408631at2759"/>
<evidence type="ECO:0000256" key="3">
    <source>
        <dbReference type="SAM" id="SignalP"/>
    </source>
</evidence>